<feature type="binding site" evidence="4">
    <location>
        <position position="293"/>
    </location>
    <ligand>
        <name>substrate</name>
    </ligand>
</feature>
<evidence type="ECO:0000256" key="2">
    <source>
        <dbReference type="ARBA" id="ARBA00023277"/>
    </source>
</evidence>
<feature type="binding site" evidence="4">
    <location>
        <position position="496"/>
    </location>
    <ligand>
        <name>substrate</name>
    </ligand>
</feature>
<evidence type="ECO:0000256" key="3">
    <source>
        <dbReference type="PIRSR" id="PIRSR640042-1"/>
    </source>
</evidence>
<feature type="domain" description="Glycoside hydrolase family 57 N-terminal" evidence="6">
    <location>
        <begin position="11"/>
        <end position="430"/>
    </location>
</feature>
<evidence type="ECO:0000313" key="8">
    <source>
        <dbReference type="EMBL" id="HDD53547.1"/>
    </source>
</evidence>
<evidence type="ECO:0000259" key="6">
    <source>
        <dbReference type="Pfam" id="PF03065"/>
    </source>
</evidence>
<dbReference type="PANTHER" id="PTHR41695">
    <property type="entry name" value="1,4-ALPHA-GLUCAN BRANCHING ENZYME RV3031-RELATED"/>
    <property type="match status" value="1"/>
</dbReference>
<evidence type="ECO:0000256" key="1">
    <source>
        <dbReference type="ARBA" id="ARBA00006821"/>
    </source>
</evidence>
<dbReference type="Pfam" id="PF09210">
    <property type="entry name" value="BE_C"/>
    <property type="match status" value="1"/>
</dbReference>
<dbReference type="InterPro" id="IPR028995">
    <property type="entry name" value="Glyco_hydro_57/38_cen_sf"/>
</dbReference>
<dbReference type="InterPro" id="IPR040042">
    <property type="entry name" value="Branching_enz_MT3115-like"/>
</dbReference>
<dbReference type="PANTHER" id="PTHR41695:SF1">
    <property type="entry name" value="1,4-ALPHA-GLUCAN BRANCHING ENZYME TK1436"/>
    <property type="match status" value="1"/>
</dbReference>
<comment type="similarity">
    <text evidence="1 5">Belongs to the glycosyl hydrolase 57 family.</text>
</comment>
<dbReference type="Gene3D" id="1.20.1430.10">
    <property type="entry name" value="Families 57/38 glycoside transferase, middle domain"/>
    <property type="match status" value="1"/>
</dbReference>
<dbReference type="Gene3D" id="3.20.110.10">
    <property type="entry name" value="Glycoside hydrolase 38, N terminal domain"/>
    <property type="match status" value="1"/>
</dbReference>
<dbReference type="SUPFAM" id="SSF88713">
    <property type="entry name" value="Glycoside hydrolase/deacetylase"/>
    <property type="match status" value="1"/>
</dbReference>
<feature type="domain" description="1,4-alpha-glucan branching enzyme C-terminal" evidence="7">
    <location>
        <begin position="456"/>
        <end position="563"/>
    </location>
</feature>
<feature type="binding site" evidence="4">
    <location>
        <position position="310"/>
    </location>
    <ligand>
        <name>substrate</name>
    </ligand>
</feature>
<gene>
    <name evidence="8" type="ORF">ENF32_05725</name>
</gene>
<dbReference type="InterPro" id="IPR037090">
    <property type="entry name" value="57_glycoside_trans_central"/>
</dbReference>
<comment type="caution">
    <text evidence="8">The sequence shown here is derived from an EMBL/GenBank/DDBJ whole genome shotgun (WGS) entry which is preliminary data.</text>
</comment>
<feature type="active site" description="Proton donor" evidence="3">
    <location>
        <position position="381"/>
    </location>
</feature>
<protein>
    <submittedName>
        <fullName evidence="8">DUF1957 domain-containing protein</fullName>
    </submittedName>
</protein>
<name>A0A7C0U6Y4_9BACT</name>
<organism evidence="8">
    <name type="scientific">Thermosulfidibacter takaii</name>
    <dbReference type="NCBI Taxonomy" id="412593"/>
    <lineage>
        <taxon>Bacteria</taxon>
        <taxon>Pseudomonadati</taxon>
        <taxon>Thermosulfidibacterota</taxon>
        <taxon>Thermosulfidibacteria</taxon>
        <taxon>Thermosulfidibacterales</taxon>
        <taxon>Thermosulfidibacteraceae</taxon>
    </lineage>
</organism>
<evidence type="ECO:0000256" key="4">
    <source>
        <dbReference type="PIRSR" id="PIRSR640042-2"/>
    </source>
</evidence>
<feature type="active site" description="Nucleophile" evidence="3">
    <location>
        <position position="194"/>
    </location>
</feature>
<dbReference type="InterPro" id="IPR004300">
    <property type="entry name" value="Glyco_hydro_57_N"/>
</dbReference>
<dbReference type="InterPro" id="IPR011330">
    <property type="entry name" value="Glyco_hydro/deAcase_b/a-brl"/>
</dbReference>
<dbReference type="InterPro" id="IPR015293">
    <property type="entry name" value="BE_C"/>
</dbReference>
<feature type="binding site" evidence="4">
    <location>
        <position position="434"/>
    </location>
    <ligand>
        <name>substrate</name>
    </ligand>
</feature>
<dbReference type="AlphaFoldDB" id="A0A7C0U6Y4"/>
<accession>A0A7C0U6Y4</accession>
<dbReference type="GO" id="GO:0005576">
    <property type="term" value="C:extracellular region"/>
    <property type="evidence" value="ECO:0007669"/>
    <property type="project" value="TreeGrafter"/>
</dbReference>
<dbReference type="SUPFAM" id="SSF88688">
    <property type="entry name" value="Families 57/38 glycoside transferase middle domain"/>
    <property type="match status" value="1"/>
</dbReference>
<dbReference type="GO" id="GO:0030979">
    <property type="term" value="P:alpha-glucan biosynthetic process"/>
    <property type="evidence" value="ECO:0007669"/>
    <property type="project" value="InterPro"/>
</dbReference>
<sequence length="569" mass="66455">MRQGSDEGYFTFVLHGHLPYVLQHGTWPHGTDWLYEAAAETYLPLLEVFCRLWEKEVPVKVVMGITPVLAEQLIHDSFKENFVDYLNLKIKAARENAKEFKECGLTEMANLADMWFDFYGGLLKKYISQWGRDIIWGFRTLQEEGELEIITSAATHGYLPLLKRDESVEAQIKTGIEIYEKHFGREPAGFWLPECGYRPSYNWKPPIGHEDAYLRKGIEEILCENGIQYFFVDTHLIRGGKAIGTYMDRFEALKFLWKQFESEYTPEEKNRSPYYPYYVVSPGKDRGAIAFGRDPATALQVWSGEHGYPGDFRYLEFHKKHFPGGHRYWKVTGTNKDLASKEIYEPEKARKAVKEHASHFISLIKGTLREHPGGIMVAPYDAELFGHWWFEGPLWLEEVLEGLAQDEEVTAATCSEYLEEHPPKEIISLPEGSWGEGGFHYIWLNEWTQWVWDKIYQAEDLFFPLLEETREEELPIRIREAITQLARELLLLQSSDWPFLITTWSARDYAESRVAIHYQAFVELWKSIKRALENQDLAEECCQLLKRLEEREGVFPELDPWCWKEGACK</sequence>
<dbReference type="InterPro" id="IPR027291">
    <property type="entry name" value="Glyco_hydro_38_N_sf"/>
</dbReference>
<reference evidence="8" key="1">
    <citation type="journal article" date="2020" name="mSystems">
        <title>Genome- and Community-Level Interaction Insights into Carbon Utilization and Element Cycling Functions of Hydrothermarchaeota in Hydrothermal Sediment.</title>
        <authorList>
            <person name="Zhou Z."/>
            <person name="Liu Y."/>
            <person name="Xu W."/>
            <person name="Pan J."/>
            <person name="Luo Z.H."/>
            <person name="Li M."/>
        </authorList>
    </citation>
    <scope>NUCLEOTIDE SEQUENCE [LARGE SCALE GENOMIC DNA]</scope>
    <source>
        <strain evidence="8">HyVt-115</strain>
    </source>
</reference>
<dbReference type="Pfam" id="PF03065">
    <property type="entry name" value="Glyco_hydro_57"/>
    <property type="match status" value="1"/>
</dbReference>
<dbReference type="Proteomes" id="UP000885690">
    <property type="component" value="Unassembled WGS sequence"/>
</dbReference>
<evidence type="ECO:0000259" key="7">
    <source>
        <dbReference type="Pfam" id="PF09210"/>
    </source>
</evidence>
<dbReference type="GO" id="GO:0003844">
    <property type="term" value="F:1,4-alpha-glucan branching enzyme activity"/>
    <property type="evidence" value="ECO:0007669"/>
    <property type="project" value="InterPro"/>
</dbReference>
<keyword evidence="2 5" id="KW-0119">Carbohydrate metabolism</keyword>
<dbReference type="EMBL" id="DQWS01000216">
    <property type="protein sequence ID" value="HDD53547.1"/>
    <property type="molecule type" value="Genomic_DNA"/>
</dbReference>
<evidence type="ECO:0000256" key="5">
    <source>
        <dbReference type="RuleBase" id="RU361196"/>
    </source>
</evidence>
<proteinExistence type="inferred from homology"/>